<protein>
    <submittedName>
        <fullName evidence="2">Uncharacterized protein</fullName>
    </submittedName>
</protein>
<proteinExistence type="predicted"/>
<feature type="transmembrane region" description="Helical" evidence="1">
    <location>
        <begin position="175"/>
        <end position="196"/>
    </location>
</feature>
<evidence type="ECO:0000313" key="3">
    <source>
        <dbReference type="Proteomes" id="UP000198287"/>
    </source>
</evidence>
<dbReference type="EMBL" id="LNIX01000006">
    <property type="protein sequence ID" value="OXA52558.1"/>
    <property type="molecule type" value="Genomic_DNA"/>
</dbReference>
<feature type="transmembrane region" description="Helical" evidence="1">
    <location>
        <begin position="51"/>
        <end position="70"/>
    </location>
</feature>
<comment type="caution">
    <text evidence="2">The sequence shown here is derived from an EMBL/GenBank/DDBJ whole genome shotgun (WGS) entry which is preliminary data.</text>
</comment>
<accession>A0A226E5I4</accession>
<sequence length="231" mass="25506">MRLLITQRNVLLVFDSIIGWVDAPGGEQQREKEWTQSCSITAIDTTHKLVGTWWIGLGFFLLLLPLVARYNRDSRFRQLRWTGLRFGSPSTHHFYHIVAKLNHHGIKSWCGVKVGSLLLASSVGLPPRRFSVVVLVAFVPSAAAAAALTTTFSLVPHPPTSSRDPSTRPAACTNSFILLVAFVHGFGAIFLRSIYFSPTASPRAYRPLLRKITVPPVHTLFLSIRGGGPHS</sequence>
<organism evidence="2 3">
    <name type="scientific">Folsomia candida</name>
    <name type="common">Springtail</name>
    <dbReference type="NCBI Taxonomy" id="158441"/>
    <lineage>
        <taxon>Eukaryota</taxon>
        <taxon>Metazoa</taxon>
        <taxon>Ecdysozoa</taxon>
        <taxon>Arthropoda</taxon>
        <taxon>Hexapoda</taxon>
        <taxon>Collembola</taxon>
        <taxon>Entomobryomorpha</taxon>
        <taxon>Isotomoidea</taxon>
        <taxon>Isotomidae</taxon>
        <taxon>Proisotominae</taxon>
        <taxon>Folsomia</taxon>
    </lineage>
</organism>
<name>A0A226E5I4_FOLCA</name>
<keyword evidence="3" id="KW-1185">Reference proteome</keyword>
<dbReference type="AlphaFoldDB" id="A0A226E5I4"/>
<gene>
    <name evidence="2" type="ORF">Fcan01_12168</name>
</gene>
<keyword evidence="1" id="KW-0812">Transmembrane</keyword>
<evidence type="ECO:0000313" key="2">
    <source>
        <dbReference type="EMBL" id="OXA52558.1"/>
    </source>
</evidence>
<evidence type="ECO:0000256" key="1">
    <source>
        <dbReference type="SAM" id="Phobius"/>
    </source>
</evidence>
<feature type="transmembrane region" description="Helical" evidence="1">
    <location>
        <begin position="132"/>
        <end position="155"/>
    </location>
</feature>
<keyword evidence="1" id="KW-1133">Transmembrane helix</keyword>
<keyword evidence="1" id="KW-0472">Membrane</keyword>
<dbReference type="Proteomes" id="UP000198287">
    <property type="component" value="Unassembled WGS sequence"/>
</dbReference>
<reference evidence="2 3" key="1">
    <citation type="submission" date="2015-12" db="EMBL/GenBank/DDBJ databases">
        <title>The genome of Folsomia candida.</title>
        <authorList>
            <person name="Faddeeva A."/>
            <person name="Derks M.F."/>
            <person name="Anvar Y."/>
            <person name="Smit S."/>
            <person name="Van Straalen N."/>
            <person name="Roelofs D."/>
        </authorList>
    </citation>
    <scope>NUCLEOTIDE SEQUENCE [LARGE SCALE GENOMIC DNA]</scope>
    <source>
        <strain evidence="2 3">VU population</strain>
        <tissue evidence="2">Whole body</tissue>
    </source>
</reference>